<comment type="caution">
    <text evidence="7">The sequence shown here is derived from an EMBL/GenBank/DDBJ whole genome shotgun (WGS) entry which is preliminary data.</text>
</comment>
<proteinExistence type="predicted"/>
<evidence type="ECO:0000256" key="4">
    <source>
        <dbReference type="ARBA" id="ARBA00023136"/>
    </source>
</evidence>
<feature type="transmembrane region" description="Helical" evidence="5">
    <location>
        <begin position="89"/>
        <end position="107"/>
    </location>
</feature>
<dbReference type="RefSeq" id="WP_007107859.1">
    <property type="nucleotide sequence ID" value="NZ_AOIK01000008.1"/>
</dbReference>
<dbReference type="Pfam" id="PF05090">
    <property type="entry name" value="HTTM"/>
    <property type="match status" value="1"/>
</dbReference>
<feature type="transmembrane region" description="Helical" evidence="5">
    <location>
        <begin position="228"/>
        <end position="250"/>
    </location>
</feature>
<accession>M0A1G2</accession>
<keyword evidence="3 5" id="KW-1133">Transmembrane helix</keyword>
<feature type="transmembrane region" description="Helical" evidence="5">
    <location>
        <begin position="262"/>
        <end position="290"/>
    </location>
</feature>
<dbReference type="Proteomes" id="UP000011511">
    <property type="component" value="Unassembled WGS sequence"/>
</dbReference>
<keyword evidence="8" id="KW-1185">Reference proteome</keyword>
<name>M0A1G2_NATA2</name>
<evidence type="ECO:0000313" key="8">
    <source>
        <dbReference type="Proteomes" id="UP000011511"/>
    </source>
</evidence>
<keyword evidence="2 5" id="KW-0812">Transmembrane</keyword>
<evidence type="ECO:0000256" key="1">
    <source>
        <dbReference type="ARBA" id="ARBA00004127"/>
    </source>
</evidence>
<evidence type="ECO:0000256" key="3">
    <source>
        <dbReference type="ARBA" id="ARBA00022989"/>
    </source>
</evidence>
<dbReference type="PATRIC" id="fig|1227494.3.peg.456"/>
<dbReference type="InterPro" id="IPR011020">
    <property type="entry name" value="HTTM-like"/>
</dbReference>
<dbReference type="EMBL" id="AOIK01000008">
    <property type="protein sequence ID" value="ELY91203.1"/>
    <property type="molecule type" value="Genomic_DNA"/>
</dbReference>
<evidence type="ECO:0000256" key="5">
    <source>
        <dbReference type="SAM" id="Phobius"/>
    </source>
</evidence>
<dbReference type="PANTHER" id="PTHR39535">
    <property type="entry name" value="SPORULATION-DELAYING PROTEIN SDPB"/>
    <property type="match status" value="1"/>
</dbReference>
<feature type="domain" description="HTTM-like" evidence="6">
    <location>
        <begin position="27"/>
        <end position="294"/>
    </location>
</feature>
<dbReference type="SMART" id="SM00752">
    <property type="entry name" value="HTTM"/>
    <property type="match status" value="1"/>
</dbReference>
<feature type="transmembrane region" description="Helical" evidence="5">
    <location>
        <begin position="349"/>
        <end position="369"/>
    </location>
</feature>
<dbReference type="InterPro" id="IPR053934">
    <property type="entry name" value="HTTM_dom"/>
</dbReference>
<keyword evidence="4 5" id="KW-0472">Membrane</keyword>
<organism evidence="7 8">
    <name type="scientific">Natrinema altunense (strain JCM 12890 / CGMCC 1.3731 / AJ2)</name>
    <dbReference type="NCBI Taxonomy" id="1227494"/>
    <lineage>
        <taxon>Archaea</taxon>
        <taxon>Methanobacteriati</taxon>
        <taxon>Methanobacteriota</taxon>
        <taxon>Stenosarchaea group</taxon>
        <taxon>Halobacteria</taxon>
        <taxon>Halobacteriales</taxon>
        <taxon>Natrialbaceae</taxon>
        <taxon>Natrinema</taxon>
    </lineage>
</organism>
<evidence type="ECO:0000256" key="2">
    <source>
        <dbReference type="ARBA" id="ARBA00022692"/>
    </source>
</evidence>
<evidence type="ECO:0000259" key="6">
    <source>
        <dbReference type="SMART" id="SM00752"/>
    </source>
</evidence>
<protein>
    <submittedName>
        <fullName evidence="7">HTTM domain protein</fullName>
    </submittedName>
</protein>
<reference evidence="7 8" key="1">
    <citation type="journal article" date="2014" name="PLoS Genet.">
        <title>Phylogenetically driven sequencing of extremely halophilic archaea reveals strategies for static and dynamic osmo-response.</title>
        <authorList>
            <person name="Becker E.A."/>
            <person name="Seitzer P.M."/>
            <person name="Tritt A."/>
            <person name="Larsen D."/>
            <person name="Krusor M."/>
            <person name="Yao A.I."/>
            <person name="Wu D."/>
            <person name="Madern D."/>
            <person name="Eisen J.A."/>
            <person name="Darling A.E."/>
            <person name="Facciotti M.T."/>
        </authorList>
    </citation>
    <scope>NUCLEOTIDE SEQUENCE [LARGE SCALE GENOMIC DNA]</scope>
    <source>
        <strain evidence="7 8">JCM 12890</strain>
    </source>
</reference>
<comment type="subcellular location">
    <subcellularLocation>
        <location evidence="1">Endomembrane system</location>
        <topology evidence="1">Multi-pass membrane protein</topology>
    </subcellularLocation>
</comment>
<dbReference type="eggNOG" id="arCOG06405">
    <property type="taxonomic scope" value="Archaea"/>
</dbReference>
<dbReference type="AlphaFoldDB" id="M0A1G2"/>
<dbReference type="InterPro" id="IPR052964">
    <property type="entry name" value="Sporulation_signal_mat"/>
</dbReference>
<feature type="transmembrane region" description="Helical" evidence="5">
    <location>
        <begin position="171"/>
        <end position="192"/>
    </location>
</feature>
<gene>
    <name evidence="7" type="ORF">C485_02339</name>
</gene>
<evidence type="ECO:0000313" key="7">
    <source>
        <dbReference type="EMBL" id="ELY91203.1"/>
    </source>
</evidence>
<dbReference type="PANTHER" id="PTHR39535:SF2">
    <property type="entry name" value="HTTM DOMAIN-CONTAINING PROTEIN"/>
    <property type="match status" value="1"/>
</dbReference>
<feature type="transmembrane region" description="Helical" evidence="5">
    <location>
        <begin position="34"/>
        <end position="52"/>
    </location>
</feature>
<dbReference type="GO" id="GO:0012505">
    <property type="term" value="C:endomembrane system"/>
    <property type="evidence" value="ECO:0007669"/>
    <property type="project" value="UniProtKB-SubCell"/>
</dbReference>
<sequence>MTRALLTNGRNRLLTALDTASESFVRRFEIDLRALAAFRIALGTLVIVDLLLRSRHLTAFYTDDGVLPLEALFSDYSSVYSLHAISGEAWVQAVLFVVAGCFAFAMVVGYRTRLATLVSWLLLLSLHTRNPMVLNGGDALFRMLLFWAIFLPLGERWAIDARRTNRDRTTVASVGTMAVLLQPLLMYASNAIHKYRGDSWMAGDAIAKTFRADQFTILLGNVIADQILLLRVFTYLWVGLILLSPLLVILMGRRRAMFASLFVGMHLGMLVTIRVGIFPLVAVTALLPFYPPVFWNWLDALATRAGIASQLRGGVTRLQRDIPTLPVPQSPSIRPALSRLTAVTNSGRVLFSTILPGLFLFLVVLSSAGSVGYDDMPDRGEEVLETVQAEQSWKMFAPDPIWRAKWLVVPGKLEDGTKTDVYRDTDVHWKRPPSVDQTYESARWRKYIKNMRFADNENHRSYFANYLCGRWNATHETGVERLTIYGQTDTAAPYEESDITTYELHEYDCSGEFIQRE</sequence>